<comment type="catalytic activity">
    <reaction evidence="2">
        <text>D-sedoheptulose 7-phosphate + D-glyceraldehyde 3-phosphate = D-erythrose 4-phosphate + beta-D-fructose 6-phosphate</text>
        <dbReference type="Rhea" id="RHEA:17053"/>
        <dbReference type="ChEBI" id="CHEBI:16897"/>
        <dbReference type="ChEBI" id="CHEBI:57483"/>
        <dbReference type="ChEBI" id="CHEBI:57634"/>
        <dbReference type="ChEBI" id="CHEBI:59776"/>
        <dbReference type="EC" id="2.2.1.2"/>
    </reaction>
</comment>
<accession>A0A6A6JZ62</accession>
<dbReference type="InterPro" id="IPR013785">
    <property type="entry name" value="Aldolase_TIM"/>
</dbReference>
<dbReference type="UniPathway" id="UPA00115">
    <property type="reaction ID" value="UER00414"/>
</dbReference>
<comment type="pathway">
    <text evidence="2">Carbohydrate degradation; pentose phosphate pathway; D-glyceraldehyde 3-phosphate and beta-D-fructose 6-phosphate from D-ribose 5-phosphate and D-xylulose 5-phosphate (non-oxidative stage): step 2/3.</text>
</comment>
<dbReference type="PANTHER" id="PTHR10683">
    <property type="entry name" value="TRANSALDOLASE"/>
    <property type="match status" value="1"/>
</dbReference>
<gene>
    <name evidence="4" type="ORF">GH714_042714</name>
</gene>
<dbReference type="SUPFAM" id="SSF51344">
    <property type="entry name" value="Epsilon subunit of F1F0-ATP synthase N-terminal domain"/>
    <property type="match status" value="1"/>
</dbReference>
<dbReference type="PANTHER" id="PTHR10683:SF40">
    <property type="entry name" value="FRUCTOSE-6-PHOSPHATE ALDOLASE 1-RELATED"/>
    <property type="match status" value="1"/>
</dbReference>
<dbReference type="Proteomes" id="UP000467840">
    <property type="component" value="Unassembled WGS sequence"/>
</dbReference>
<dbReference type="EC" id="2.2.1.2" evidence="2"/>
<dbReference type="GO" id="GO:0004801">
    <property type="term" value="F:transaldolase activity"/>
    <property type="evidence" value="ECO:0007669"/>
    <property type="project" value="UniProtKB-EC"/>
</dbReference>
<dbReference type="AlphaFoldDB" id="A0A6A6JZ62"/>
<dbReference type="EMBL" id="JAAGAX010000511">
    <property type="protein sequence ID" value="KAF2281890.1"/>
    <property type="molecule type" value="Genomic_DNA"/>
</dbReference>
<dbReference type="Pfam" id="PF02823">
    <property type="entry name" value="ATP-synt_DE_N"/>
    <property type="match status" value="1"/>
</dbReference>
<dbReference type="PROSITE" id="PS00958">
    <property type="entry name" value="TRANSALDOLASE_2"/>
    <property type="match status" value="1"/>
</dbReference>
<sequence length="266" mass="28843">MECFGVEFVSPERKLTFVDVCSLSARTPTGALMVMAHHERAVMDLLPGGVVLRDVSSVVDIIVVSNAVMSIRDNVCNIMADMIVLSKDCAEEKLRSVKDAIEKAALDGGLLGELARVDLEFINKTGIVDGVTTNPLLLSRVEKPSRELLTEICRLVTGPVSVEVIATDADGMVNEGLQLAKIAENVVVKLPMTFDGICACKTLSSVHKVKLKRYPMLQSPKQYWRPRPILAASVRSPMHVVEAAKAGADIYRPRGSIQAAFFASAH</sequence>
<keyword evidence="2" id="KW-0808">Transferase</keyword>
<dbReference type="GO" id="GO:0005975">
    <property type="term" value="P:carbohydrate metabolic process"/>
    <property type="evidence" value="ECO:0007669"/>
    <property type="project" value="InterPro"/>
</dbReference>
<organism evidence="4 5">
    <name type="scientific">Hevea brasiliensis</name>
    <name type="common">Para rubber tree</name>
    <name type="synonym">Siphonia brasiliensis</name>
    <dbReference type="NCBI Taxonomy" id="3981"/>
    <lineage>
        <taxon>Eukaryota</taxon>
        <taxon>Viridiplantae</taxon>
        <taxon>Streptophyta</taxon>
        <taxon>Embryophyta</taxon>
        <taxon>Tracheophyta</taxon>
        <taxon>Spermatophyta</taxon>
        <taxon>Magnoliopsida</taxon>
        <taxon>eudicotyledons</taxon>
        <taxon>Gunneridae</taxon>
        <taxon>Pentapetalae</taxon>
        <taxon>rosids</taxon>
        <taxon>fabids</taxon>
        <taxon>Malpighiales</taxon>
        <taxon>Euphorbiaceae</taxon>
        <taxon>Crotonoideae</taxon>
        <taxon>Micrandreae</taxon>
        <taxon>Hevea</taxon>
    </lineage>
</organism>
<evidence type="ECO:0000256" key="1">
    <source>
        <dbReference type="ARBA" id="ARBA00023270"/>
    </source>
</evidence>
<comment type="function">
    <text evidence="2">Catalyzes the rate-limiting step of the non-oxidative phase in the pentose phosphate pathway. Catalyzes the reversible conversion of sedheptulose-7-phosphate and D-glyceraldehyde 3-phosphate into erythrose-4-phosphate and beta-D-fructose 6-phosphate.</text>
</comment>
<dbReference type="InterPro" id="IPR020546">
    <property type="entry name" value="ATP_synth_F1_dsu/esu_N"/>
</dbReference>
<evidence type="ECO:0000313" key="5">
    <source>
        <dbReference type="Proteomes" id="UP000467840"/>
    </source>
</evidence>
<proteinExistence type="predicted"/>
<dbReference type="InterPro" id="IPR036771">
    <property type="entry name" value="ATPsynth_dsu/esu_N"/>
</dbReference>
<dbReference type="Gene3D" id="2.60.15.10">
    <property type="entry name" value="F0F1 ATP synthase delta/epsilon subunit, N-terminal"/>
    <property type="match status" value="1"/>
</dbReference>
<comment type="caution">
    <text evidence="4">The sequence shown here is derived from an EMBL/GenBank/DDBJ whole genome shotgun (WGS) entry which is preliminary data.</text>
</comment>
<dbReference type="Gene3D" id="3.20.20.70">
    <property type="entry name" value="Aldolase class I"/>
    <property type="match status" value="1"/>
</dbReference>
<feature type="domain" description="ATP synthase F1 complex delta/epsilon subunit N-terminal" evidence="3">
    <location>
        <begin position="6"/>
        <end position="81"/>
    </location>
</feature>
<dbReference type="SUPFAM" id="SSF51569">
    <property type="entry name" value="Aldolase"/>
    <property type="match status" value="1"/>
</dbReference>
<evidence type="ECO:0000313" key="4">
    <source>
        <dbReference type="EMBL" id="KAF2281890.1"/>
    </source>
</evidence>
<keyword evidence="1" id="KW-0704">Schiff base</keyword>
<dbReference type="GO" id="GO:0015986">
    <property type="term" value="P:proton motive force-driven ATP synthesis"/>
    <property type="evidence" value="ECO:0007669"/>
    <property type="project" value="InterPro"/>
</dbReference>
<dbReference type="Pfam" id="PF00923">
    <property type="entry name" value="TAL_FSA"/>
    <property type="match status" value="1"/>
</dbReference>
<dbReference type="InterPro" id="IPR001585">
    <property type="entry name" value="TAL/FSA"/>
</dbReference>
<evidence type="ECO:0000256" key="2">
    <source>
        <dbReference type="RuleBase" id="RU000501"/>
    </source>
</evidence>
<reference evidence="4 5" key="1">
    <citation type="journal article" date="2020" name="Mol. Plant">
        <title>The Chromosome-Based Rubber Tree Genome Provides New Insights into Spurge Genome Evolution and Rubber Biosynthesis.</title>
        <authorList>
            <person name="Liu J."/>
            <person name="Shi C."/>
            <person name="Shi C.C."/>
            <person name="Li W."/>
            <person name="Zhang Q.J."/>
            <person name="Zhang Y."/>
            <person name="Li K."/>
            <person name="Lu H.F."/>
            <person name="Shi C."/>
            <person name="Zhu S.T."/>
            <person name="Xiao Z.Y."/>
            <person name="Nan H."/>
            <person name="Yue Y."/>
            <person name="Zhu X.G."/>
            <person name="Wu Y."/>
            <person name="Hong X.N."/>
            <person name="Fan G.Y."/>
            <person name="Tong Y."/>
            <person name="Zhang D."/>
            <person name="Mao C.L."/>
            <person name="Liu Y.L."/>
            <person name="Hao S.J."/>
            <person name="Liu W.Q."/>
            <person name="Lv M.Q."/>
            <person name="Zhang H.B."/>
            <person name="Liu Y."/>
            <person name="Hu-Tang G.R."/>
            <person name="Wang J.P."/>
            <person name="Wang J.H."/>
            <person name="Sun Y.H."/>
            <person name="Ni S.B."/>
            <person name="Chen W.B."/>
            <person name="Zhang X.C."/>
            <person name="Jiao Y.N."/>
            <person name="Eichler E.E."/>
            <person name="Li G.H."/>
            <person name="Liu X."/>
            <person name="Gao L.Z."/>
        </authorList>
    </citation>
    <scope>NUCLEOTIDE SEQUENCE [LARGE SCALE GENOMIC DNA]</scope>
    <source>
        <strain evidence="5">cv. GT1</strain>
        <tissue evidence="4">Leaf</tissue>
    </source>
</reference>
<protein>
    <recommendedName>
        <fullName evidence="2">Transaldolase</fullName>
        <ecNumber evidence="2">2.2.1.2</ecNumber>
    </recommendedName>
</protein>
<evidence type="ECO:0000259" key="3">
    <source>
        <dbReference type="Pfam" id="PF02823"/>
    </source>
</evidence>
<keyword evidence="2" id="KW-0570">Pentose shunt</keyword>
<dbReference type="InterPro" id="IPR018225">
    <property type="entry name" value="Transaldolase_AS"/>
</dbReference>
<dbReference type="GO" id="GO:0006098">
    <property type="term" value="P:pentose-phosphate shunt"/>
    <property type="evidence" value="ECO:0007669"/>
    <property type="project" value="UniProtKB-UniPathway"/>
</dbReference>
<keyword evidence="5" id="KW-1185">Reference proteome</keyword>
<name>A0A6A6JZ62_HEVBR</name>